<dbReference type="Pfam" id="PF00710">
    <property type="entry name" value="Asparaginase"/>
    <property type="match status" value="1"/>
</dbReference>
<dbReference type="PIRSF" id="PIRSF500176">
    <property type="entry name" value="L_ASNase"/>
    <property type="match status" value="1"/>
</dbReference>
<name>A0A1H5L2M9_9ACTN</name>
<dbReference type="RefSeq" id="WP_069112684.1">
    <property type="nucleotide sequence ID" value="NZ_FNUC01000003.1"/>
</dbReference>
<reference evidence="7" key="1">
    <citation type="submission" date="2016-10" db="EMBL/GenBank/DDBJ databases">
        <authorList>
            <person name="Varghese N."/>
            <person name="Submissions S."/>
        </authorList>
    </citation>
    <scope>NUCLEOTIDE SEQUENCE [LARGE SCALE GENOMIC DNA]</scope>
    <source>
        <strain evidence="7">DSM 45237</strain>
    </source>
</reference>
<dbReference type="SFLD" id="SFLDS00057">
    <property type="entry name" value="Glutaminase/Asparaginase"/>
    <property type="match status" value="1"/>
</dbReference>
<evidence type="ECO:0000256" key="2">
    <source>
        <dbReference type="ARBA" id="ARBA00022801"/>
    </source>
</evidence>
<dbReference type="GO" id="GO:0004067">
    <property type="term" value="F:asparaginase activity"/>
    <property type="evidence" value="ECO:0007669"/>
    <property type="project" value="UniProtKB-UniRule"/>
</dbReference>
<feature type="domain" description="Asparaginase/glutaminase C-terminal" evidence="5">
    <location>
        <begin position="210"/>
        <end position="324"/>
    </location>
</feature>
<dbReference type="Proteomes" id="UP000181980">
    <property type="component" value="Unassembled WGS sequence"/>
</dbReference>
<dbReference type="InterPro" id="IPR036152">
    <property type="entry name" value="Asp/glu_Ase-like_sf"/>
</dbReference>
<dbReference type="PRINTS" id="PR00139">
    <property type="entry name" value="ASNGLNASE"/>
</dbReference>
<accession>A0A1H5L2M9</accession>
<evidence type="ECO:0000256" key="1">
    <source>
        <dbReference type="ARBA" id="ARBA00010518"/>
    </source>
</evidence>
<evidence type="ECO:0000313" key="7">
    <source>
        <dbReference type="Proteomes" id="UP000181980"/>
    </source>
</evidence>
<dbReference type="STRING" id="561176.SAMN04488561_2375"/>
<evidence type="ECO:0000259" key="4">
    <source>
        <dbReference type="Pfam" id="PF00710"/>
    </source>
</evidence>
<keyword evidence="7" id="KW-1185">Reference proteome</keyword>
<dbReference type="FunFam" id="3.40.50.1170:FF:000001">
    <property type="entry name" value="L-asparaginase 2"/>
    <property type="match status" value="1"/>
</dbReference>
<dbReference type="Gene3D" id="3.40.50.1170">
    <property type="entry name" value="L-asparaginase, N-terminal domain"/>
    <property type="match status" value="1"/>
</dbReference>
<keyword evidence="2" id="KW-0378">Hydrolase</keyword>
<dbReference type="InterPro" id="IPR037152">
    <property type="entry name" value="L-asparaginase_N_sf"/>
</dbReference>
<comment type="similarity">
    <text evidence="1">Belongs to the asparaginase 1 family.</text>
</comment>
<dbReference type="AlphaFoldDB" id="A0A1H5L2M9"/>
<proteinExistence type="inferred from homology"/>
<evidence type="ECO:0000259" key="5">
    <source>
        <dbReference type="Pfam" id="PF17763"/>
    </source>
</evidence>
<dbReference type="SUPFAM" id="SSF53774">
    <property type="entry name" value="Glutaminase/Asparaginase"/>
    <property type="match status" value="1"/>
</dbReference>
<dbReference type="GO" id="GO:0006528">
    <property type="term" value="P:asparagine metabolic process"/>
    <property type="evidence" value="ECO:0007669"/>
    <property type="project" value="InterPro"/>
</dbReference>
<organism evidence="6 7">
    <name type="scientific">Jiangella alba</name>
    <dbReference type="NCBI Taxonomy" id="561176"/>
    <lineage>
        <taxon>Bacteria</taxon>
        <taxon>Bacillati</taxon>
        <taxon>Actinomycetota</taxon>
        <taxon>Actinomycetes</taxon>
        <taxon>Jiangellales</taxon>
        <taxon>Jiangellaceae</taxon>
        <taxon>Jiangella</taxon>
    </lineage>
</organism>
<feature type="active site" description="O-isoaspartyl threonine intermediate" evidence="3">
    <location>
        <position position="13"/>
    </location>
</feature>
<dbReference type="InterPro" id="IPR004550">
    <property type="entry name" value="AsnASE_II"/>
</dbReference>
<dbReference type="CDD" id="cd08964">
    <property type="entry name" value="L-asparaginase_II"/>
    <property type="match status" value="1"/>
</dbReference>
<dbReference type="InterPro" id="IPR040919">
    <property type="entry name" value="Asparaginase_C"/>
</dbReference>
<feature type="domain" description="L-asparaginase N-terminal" evidence="4">
    <location>
        <begin position="5"/>
        <end position="190"/>
    </location>
</feature>
<dbReference type="PROSITE" id="PS51732">
    <property type="entry name" value="ASN_GLN_ASE_3"/>
    <property type="match status" value="1"/>
</dbReference>
<protein>
    <submittedName>
        <fullName evidence="6">L-asparaginase</fullName>
    </submittedName>
</protein>
<dbReference type="EMBL" id="FNUC01000003">
    <property type="protein sequence ID" value="SEE71210.1"/>
    <property type="molecule type" value="Genomic_DNA"/>
</dbReference>
<sequence>MTRTVHVLSLGGTIAMTTRADGRGVEPALDAAALVAGVPELAEVATIDAEEFRRLPGAQLRLTDLIALAGRVRELVAAGGDGVVVTQGTDTIEETAFALDLLSDTDRPVVVTGALRGPGQPGADGPANLLAAVRVAAGDEARGLGVVVAMNDEIHAARFVRKLHTSRPSAFASPSAGPLGWLAEDRVRIPLRPAARVVIGAPLGTQPPPVALVTIALGDDGRVLRELADLGFGGVVLAGFGAGHVPGQLVEDVTRLARRIPVVLASRCGAGEGFRATYGFPGSERDLLSRGLLTAGALDPFKARILLSLALGAGWRTQRIAVAFDQIA</sequence>
<dbReference type="PIRSF" id="PIRSF001220">
    <property type="entry name" value="L-ASNase_gatD"/>
    <property type="match status" value="1"/>
</dbReference>
<gene>
    <name evidence="6" type="ORF">SAMN04488561_2375</name>
</gene>
<dbReference type="Gene3D" id="3.40.50.40">
    <property type="match status" value="1"/>
</dbReference>
<dbReference type="InterPro" id="IPR006034">
    <property type="entry name" value="Asparaginase/glutaminase-like"/>
</dbReference>
<dbReference type="InterPro" id="IPR027473">
    <property type="entry name" value="L-asparaginase_C"/>
</dbReference>
<dbReference type="Pfam" id="PF17763">
    <property type="entry name" value="Asparaginase_C"/>
    <property type="match status" value="1"/>
</dbReference>
<dbReference type="OrthoDB" id="9788068at2"/>
<dbReference type="InterPro" id="IPR027474">
    <property type="entry name" value="L-asparaginase_N"/>
</dbReference>
<dbReference type="PANTHER" id="PTHR11707">
    <property type="entry name" value="L-ASPARAGINASE"/>
    <property type="match status" value="1"/>
</dbReference>
<dbReference type="SMART" id="SM00870">
    <property type="entry name" value="Asparaginase"/>
    <property type="match status" value="1"/>
</dbReference>
<evidence type="ECO:0000313" key="6">
    <source>
        <dbReference type="EMBL" id="SEE71210.1"/>
    </source>
</evidence>
<evidence type="ECO:0000256" key="3">
    <source>
        <dbReference type="PIRSR" id="PIRSR001220-1"/>
    </source>
</evidence>
<dbReference type="PANTHER" id="PTHR11707:SF28">
    <property type="entry name" value="60 KDA LYSOPHOSPHOLIPASE"/>
    <property type="match status" value="1"/>
</dbReference>